<dbReference type="Proteomes" id="UP000584325">
    <property type="component" value="Unassembled WGS sequence"/>
</dbReference>
<dbReference type="SUPFAM" id="SSF52540">
    <property type="entry name" value="P-loop containing nucleoside triphosphate hydrolases"/>
    <property type="match status" value="1"/>
</dbReference>
<evidence type="ECO:0000313" key="3">
    <source>
        <dbReference type="Proteomes" id="UP000298763"/>
    </source>
</evidence>
<evidence type="ECO:0000313" key="4">
    <source>
        <dbReference type="Proteomes" id="UP000584325"/>
    </source>
</evidence>
<evidence type="ECO:0000313" key="2">
    <source>
        <dbReference type="EMBL" id="QCP09107.1"/>
    </source>
</evidence>
<gene>
    <name evidence="2" type="ORF">FCL38_00630</name>
    <name evidence="1" type="ORF">FHS02_002476</name>
</gene>
<proteinExistence type="predicted"/>
<protein>
    <submittedName>
        <fullName evidence="2">Conjugal transfer protein TraL</fullName>
    </submittedName>
</protein>
<dbReference type="EMBL" id="CP040017">
    <property type="protein sequence ID" value="QCP09107.1"/>
    <property type="molecule type" value="Genomic_DNA"/>
</dbReference>
<dbReference type="Proteomes" id="UP000298763">
    <property type="component" value="Chromosome"/>
</dbReference>
<organism evidence="1 4">
    <name type="scientific">Pseudoduganella umbonata</name>
    <dbReference type="NCBI Taxonomy" id="864828"/>
    <lineage>
        <taxon>Bacteria</taxon>
        <taxon>Pseudomonadati</taxon>
        <taxon>Pseudomonadota</taxon>
        <taxon>Betaproteobacteria</taxon>
        <taxon>Burkholderiales</taxon>
        <taxon>Oxalobacteraceae</taxon>
        <taxon>Telluria group</taxon>
        <taxon>Pseudoduganella</taxon>
    </lineage>
</organism>
<evidence type="ECO:0000313" key="1">
    <source>
        <dbReference type="EMBL" id="MBB3221666.1"/>
    </source>
</evidence>
<dbReference type="OrthoDB" id="69313at2"/>
<sequence length="241" mass="26466">MTNTTIHLTMQGRGGVGKSFVSSLLAQYLLHYDVPMRCFDTDPVNDTFSQYTALGARQINILGADNNINGRAFDELVTALLENDRAAVIDNGASTFVPLMAYLVESGVLDVLQNAGRQVLLHSVLTGGQAFDDTRKGLEGILAAHRAPVVVWINEYFGPVERGGYGFTDSALYAQNADRIKGIIRLEKGNNDTFGKDLELMLQRKLTFAEALDSEQFGIMPRQRLTMTRDAIFAQMAAVDL</sequence>
<keyword evidence="3" id="KW-1185">Reference proteome</keyword>
<dbReference type="AlphaFoldDB" id="A0A4P8HI09"/>
<reference evidence="2 3" key="1">
    <citation type="submission" date="2019-05" db="EMBL/GenBank/DDBJ databases">
        <title>Draft Genome Sequences of Six Type Strains of the Genus Massilia.</title>
        <authorList>
            <person name="Miess H."/>
            <person name="Frediansyhah A."/>
            <person name="Gross H."/>
        </authorList>
    </citation>
    <scope>NUCLEOTIDE SEQUENCE [LARGE SCALE GENOMIC DNA]</scope>
    <source>
        <strain evidence="2 3">DSMZ 26121</strain>
    </source>
</reference>
<dbReference type="InterPro" id="IPR027417">
    <property type="entry name" value="P-loop_NTPase"/>
</dbReference>
<dbReference type="EMBL" id="JACHXS010000004">
    <property type="protein sequence ID" value="MBB3221666.1"/>
    <property type="molecule type" value="Genomic_DNA"/>
</dbReference>
<dbReference type="Gene3D" id="3.40.50.300">
    <property type="entry name" value="P-loop containing nucleotide triphosphate hydrolases"/>
    <property type="match status" value="1"/>
</dbReference>
<dbReference type="RefSeq" id="WP_137311996.1">
    <property type="nucleotide sequence ID" value="NZ_CP040017.1"/>
</dbReference>
<accession>A0A4P8HI09</accession>
<name>A0A4P8HI09_9BURK</name>
<reference evidence="1 4" key="2">
    <citation type="submission" date="2020-08" db="EMBL/GenBank/DDBJ databases">
        <title>Genomic Encyclopedia of Type Strains, Phase III (KMG-III): the genomes of soil and plant-associated and newly described type strains.</title>
        <authorList>
            <person name="Whitman W."/>
        </authorList>
    </citation>
    <scope>NUCLEOTIDE SEQUENCE [LARGE SCALE GENOMIC DNA]</scope>
    <source>
        <strain evidence="1 4">CECT 7753</strain>
    </source>
</reference>